<evidence type="ECO:0000256" key="1">
    <source>
        <dbReference type="SAM" id="Phobius"/>
    </source>
</evidence>
<organism evidence="2 3">
    <name type="scientific">Candidatus Nealsonbacteria bacterium CG08_land_8_20_14_0_20_43_11</name>
    <dbReference type="NCBI Taxonomy" id="1974706"/>
    <lineage>
        <taxon>Bacteria</taxon>
        <taxon>Candidatus Nealsoniibacteriota</taxon>
    </lineage>
</organism>
<feature type="transmembrane region" description="Helical" evidence="1">
    <location>
        <begin position="15"/>
        <end position="39"/>
    </location>
</feature>
<keyword evidence="1" id="KW-1133">Transmembrane helix</keyword>
<name>A0A2M6T0Q7_9BACT</name>
<proteinExistence type="predicted"/>
<gene>
    <name evidence="2" type="ORF">COT34_01605</name>
</gene>
<dbReference type="Proteomes" id="UP000229390">
    <property type="component" value="Unassembled WGS sequence"/>
</dbReference>
<reference evidence="3" key="1">
    <citation type="submission" date="2017-09" db="EMBL/GenBank/DDBJ databases">
        <title>Depth-based differentiation of microbial function through sediment-hosted aquifers and enrichment of novel symbionts in the deep terrestrial subsurface.</title>
        <authorList>
            <person name="Probst A.J."/>
            <person name="Ladd B."/>
            <person name="Jarett J.K."/>
            <person name="Geller-Mcgrath D.E."/>
            <person name="Sieber C.M.K."/>
            <person name="Emerson J.B."/>
            <person name="Anantharaman K."/>
            <person name="Thomas B.C."/>
            <person name="Malmstrom R."/>
            <person name="Stieglmeier M."/>
            <person name="Klingl A."/>
            <person name="Woyke T."/>
            <person name="Ryan C.M."/>
            <person name="Banfield J.F."/>
        </authorList>
    </citation>
    <scope>NUCLEOTIDE SEQUENCE [LARGE SCALE GENOMIC DNA]</scope>
</reference>
<comment type="caution">
    <text evidence="2">The sequence shown here is derived from an EMBL/GenBank/DDBJ whole genome shotgun (WGS) entry which is preliminary data.</text>
</comment>
<accession>A0A2M6T0Q7</accession>
<evidence type="ECO:0000313" key="3">
    <source>
        <dbReference type="Proteomes" id="UP000229390"/>
    </source>
</evidence>
<protein>
    <recommendedName>
        <fullName evidence="4">Type 4 fimbrial biogenesis protein PilX N-terminal domain-containing protein</fullName>
    </recommendedName>
</protein>
<evidence type="ECO:0000313" key="2">
    <source>
        <dbReference type="EMBL" id="PIS38827.1"/>
    </source>
</evidence>
<dbReference type="AlphaFoldDB" id="A0A2M6T0Q7"/>
<dbReference type="EMBL" id="PEYE01000028">
    <property type="protein sequence ID" value="PIS38827.1"/>
    <property type="molecule type" value="Genomic_DNA"/>
</dbReference>
<keyword evidence="1" id="KW-0812">Transmembrane</keyword>
<keyword evidence="1" id="KW-0472">Membrane</keyword>
<evidence type="ECO:0008006" key="4">
    <source>
        <dbReference type="Google" id="ProtNLM"/>
    </source>
</evidence>
<sequence>MRGKNIAKQRTGRGVSIYMAILVMSILLAVAIGTAAILLNQIKMIRSMGDSVVALYAADTGIEKILYDNPDPEVVVLGNLDNGSTYSAKKVLPNGTTCIASYYCIKSIGTYKEVRRAIEVTR</sequence>